<feature type="compositionally biased region" description="Polar residues" evidence="1">
    <location>
        <begin position="57"/>
        <end position="72"/>
    </location>
</feature>
<dbReference type="EMBL" id="OZ035843">
    <property type="protein sequence ID" value="CAL1596494.1"/>
    <property type="molecule type" value="Genomic_DNA"/>
</dbReference>
<accession>A0AAV2L7U3</accession>
<evidence type="ECO:0000256" key="1">
    <source>
        <dbReference type="SAM" id="MobiDB-lite"/>
    </source>
</evidence>
<sequence length="116" mass="13005">MAESSENLCRPVGVAAEHHGPPGLTARAKRRSLCARRKFKKMFRWGDFHPTQDRKLTYSSPGRSSTTATDFSSVYFRHNSTGQGTSRGFCPDYNYHSDTPYFPPADGAENLENTKT</sequence>
<dbReference type="InterPro" id="IPR026845">
    <property type="entry name" value="NXPH/NXPE"/>
</dbReference>
<dbReference type="AlphaFoldDB" id="A0AAV2L7U3"/>
<organism evidence="2 3">
    <name type="scientific">Knipowitschia caucasica</name>
    <name type="common">Caucasian dwarf goby</name>
    <name type="synonym">Pomatoschistus caucasicus</name>
    <dbReference type="NCBI Taxonomy" id="637954"/>
    <lineage>
        <taxon>Eukaryota</taxon>
        <taxon>Metazoa</taxon>
        <taxon>Chordata</taxon>
        <taxon>Craniata</taxon>
        <taxon>Vertebrata</taxon>
        <taxon>Euteleostomi</taxon>
        <taxon>Actinopterygii</taxon>
        <taxon>Neopterygii</taxon>
        <taxon>Teleostei</taxon>
        <taxon>Neoteleostei</taxon>
        <taxon>Acanthomorphata</taxon>
        <taxon>Gobiaria</taxon>
        <taxon>Gobiiformes</taxon>
        <taxon>Gobioidei</taxon>
        <taxon>Gobiidae</taxon>
        <taxon>Gobiinae</taxon>
        <taxon>Knipowitschia</taxon>
    </lineage>
</organism>
<gene>
    <name evidence="2" type="ORF">KC01_LOCUS25160</name>
</gene>
<name>A0AAV2L7U3_KNICA</name>
<reference evidence="2 3" key="1">
    <citation type="submission" date="2024-04" db="EMBL/GenBank/DDBJ databases">
        <authorList>
            <person name="Waldvogel A.-M."/>
            <person name="Schoenle A."/>
        </authorList>
    </citation>
    <scope>NUCLEOTIDE SEQUENCE [LARGE SCALE GENOMIC DNA]</scope>
</reference>
<evidence type="ECO:0000313" key="3">
    <source>
        <dbReference type="Proteomes" id="UP001497482"/>
    </source>
</evidence>
<feature type="region of interest" description="Disordered" evidence="1">
    <location>
        <begin position="1"/>
        <end position="25"/>
    </location>
</feature>
<dbReference type="Pfam" id="PF06312">
    <property type="entry name" value="Neurexophilin"/>
    <property type="match status" value="1"/>
</dbReference>
<feature type="region of interest" description="Disordered" evidence="1">
    <location>
        <begin position="51"/>
        <end position="72"/>
    </location>
</feature>
<evidence type="ECO:0000313" key="2">
    <source>
        <dbReference type="EMBL" id="CAL1596494.1"/>
    </source>
</evidence>
<keyword evidence="3" id="KW-1185">Reference proteome</keyword>
<proteinExistence type="predicted"/>
<dbReference type="Proteomes" id="UP001497482">
    <property type="component" value="Chromosome 21"/>
</dbReference>
<protein>
    <submittedName>
        <fullName evidence="2">Uncharacterized protein</fullName>
    </submittedName>
</protein>